<keyword evidence="2" id="KW-1185">Reference proteome</keyword>
<accession>A0A0L0H9V2</accession>
<evidence type="ECO:0000313" key="1">
    <source>
        <dbReference type="EMBL" id="KNC97791.1"/>
    </source>
</evidence>
<name>A0A0L0H9V2_SPIPD</name>
<proteinExistence type="predicted"/>
<dbReference type="GeneID" id="27692533"/>
<evidence type="ECO:0000313" key="2">
    <source>
        <dbReference type="Proteomes" id="UP000053201"/>
    </source>
</evidence>
<dbReference type="VEuPathDB" id="FungiDB:SPPG_09408"/>
<reference evidence="1 2" key="1">
    <citation type="submission" date="2009-08" db="EMBL/GenBank/DDBJ databases">
        <title>The Genome Sequence of Spizellomyces punctatus strain DAOM BR117.</title>
        <authorList>
            <consortium name="The Broad Institute Genome Sequencing Platform"/>
            <person name="Russ C."/>
            <person name="Cuomo C."/>
            <person name="Shea T."/>
            <person name="Young S.K."/>
            <person name="Zeng Q."/>
            <person name="Koehrsen M."/>
            <person name="Haas B."/>
            <person name="Borodovsky M."/>
            <person name="Guigo R."/>
            <person name="Alvarado L."/>
            <person name="Berlin A."/>
            <person name="Bochicchio J."/>
            <person name="Borenstein D."/>
            <person name="Chapman S."/>
            <person name="Chen Z."/>
            <person name="Engels R."/>
            <person name="Freedman E."/>
            <person name="Gellesch M."/>
            <person name="Goldberg J."/>
            <person name="Griggs A."/>
            <person name="Gujja S."/>
            <person name="Heiman D."/>
            <person name="Hepburn T."/>
            <person name="Howarth C."/>
            <person name="Jen D."/>
            <person name="Larson L."/>
            <person name="Lewis B."/>
            <person name="Mehta T."/>
            <person name="Park D."/>
            <person name="Pearson M."/>
            <person name="Roberts A."/>
            <person name="Saif S."/>
            <person name="Shenoy N."/>
            <person name="Sisk P."/>
            <person name="Stolte C."/>
            <person name="Sykes S."/>
            <person name="Thomson T."/>
            <person name="Walk T."/>
            <person name="White J."/>
            <person name="Yandava C."/>
            <person name="Burger G."/>
            <person name="Gray M.W."/>
            <person name="Holland P.W.H."/>
            <person name="King N."/>
            <person name="Lang F.B.F."/>
            <person name="Roger A.J."/>
            <person name="Ruiz-Trillo I."/>
            <person name="Lander E."/>
            <person name="Nusbaum C."/>
        </authorList>
    </citation>
    <scope>NUCLEOTIDE SEQUENCE [LARGE SCALE GENOMIC DNA]</scope>
    <source>
        <strain evidence="1 2">DAOM BR117</strain>
    </source>
</reference>
<gene>
    <name evidence="1" type="ORF">SPPG_09408</name>
</gene>
<dbReference type="InParanoid" id="A0A0L0H9V2"/>
<sequence>MPIVPLPTTSPKLKDRISPNAQMPHNDMPHILSLPYNLLHYILVDLIGEDLIVHAAGSEYLKLASACKLFQQILYHRTFRRRMMQSMATALHARTGAVMNKPEGDDLQQSIFRLLVNRSQCTREVCNNANPFQNPYIDRYYLLELLLYVYDPHELYRMALPYIPFVRSPRIFDFSMDTMHETVACLQWYIVENDENNIVLLKNAWNKREQDGLEVWLLVEFGMIFDYFGGFASGWTIGRRSKTVI</sequence>
<dbReference type="EMBL" id="KQ257462">
    <property type="protein sequence ID" value="KNC97791.1"/>
    <property type="molecule type" value="Genomic_DNA"/>
</dbReference>
<organism evidence="1 2">
    <name type="scientific">Spizellomyces punctatus (strain DAOM BR117)</name>
    <dbReference type="NCBI Taxonomy" id="645134"/>
    <lineage>
        <taxon>Eukaryota</taxon>
        <taxon>Fungi</taxon>
        <taxon>Fungi incertae sedis</taxon>
        <taxon>Chytridiomycota</taxon>
        <taxon>Chytridiomycota incertae sedis</taxon>
        <taxon>Chytridiomycetes</taxon>
        <taxon>Spizellomycetales</taxon>
        <taxon>Spizellomycetaceae</taxon>
        <taxon>Spizellomyces</taxon>
    </lineage>
</organism>
<protein>
    <submittedName>
        <fullName evidence="1">Uncharacterized protein</fullName>
    </submittedName>
</protein>
<dbReference type="AlphaFoldDB" id="A0A0L0H9V2"/>
<dbReference type="RefSeq" id="XP_016605831.1">
    <property type="nucleotide sequence ID" value="XM_016757571.1"/>
</dbReference>
<dbReference type="Proteomes" id="UP000053201">
    <property type="component" value="Unassembled WGS sequence"/>
</dbReference>